<dbReference type="EMBL" id="CP011509">
    <property type="protein sequence ID" value="AKJ06514.1"/>
    <property type="molecule type" value="Genomic_DNA"/>
</dbReference>
<dbReference type="KEGG" id="age:AA314_08140"/>
<accession>A0AAC8QFI4</accession>
<protein>
    <submittedName>
        <fullName evidence="1">Uncharacterized protein</fullName>
    </submittedName>
</protein>
<evidence type="ECO:0000313" key="1">
    <source>
        <dbReference type="EMBL" id="AKJ06514.1"/>
    </source>
</evidence>
<sequence>MFELLEQYQQRIIAARTHAGADGLTVKELRANLGTGEQSTRRTLGALLATGVVRESYRYKPGMRGAVPRVYALAQSNALTPAATPPSAAERE</sequence>
<reference evidence="1 2" key="1">
    <citation type="submission" date="2015-05" db="EMBL/GenBank/DDBJ databases">
        <title>Genome assembly of Archangium gephyra DSM 2261.</title>
        <authorList>
            <person name="Sharma G."/>
            <person name="Subramanian S."/>
        </authorList>
    </citation>
    <scope>NUCLEOTIDE SEQUENCE [LARGE SCALE GENOMIC DNA]</scope>
    <source>
        <strain evidence="1 2">DSM 2261</strain>
    </source>
</reference>
<evidence type="ECO:0000313" key="2">
    <source>
        <dbReference type="Proteomes" id="UP000035579"/>
    </source>
</evidence>
<dbReference type="Proteomes" id="UP000035579">
    <property type="component" value="Chromosome"/>
</dbReference>
<dbReference type="AlphaFoldDB" id="A0AAC8QFI4"/>
<dbReference type="RefSeq" id="WP_047859787.1">
    <property type="nucleotide sequence ID" value="NZ_CP011509.1"/>
</dbReference>
<organism evidence="1 2">
    <name type="scientific">Archangium gephyra</name>
    <dbReference type="NCBI Taxonomy" id="48"/>
    <lineage>
        <taxon>Bacteria</taxon>
        <taxon>Pseudomonadati</taxon>
        <taxon>Myxococcota</taxon>
        <taxon>Myxococcia</taxon>
        <taxon>Myxococcales</taxon>
        <taxon>Cystobacterineae</taxon>
        <taxon>Archangiaceae</taxon>
        <taxon>Archangium</taxon>
    </lineage>
</organism>
<gene>
    <name evidence="1" type="ORF">AA314_08140</name>
</gene>
<proteinExistence type="predicted"/>
<name>A0AAC8QFI4_9BACT</name>